<gene>
    <name evidence="1" type="ORF">B0A55_12404</name>
</gene>
<keyword evidence="2" id="KW-1185">Reference proteome</keyword>
<comment type="caution">
    <text evidence="1">The sequence shown here is derived from an EMBL/GenBank/DDBJ whole genome shotgun (WGS) entry which is preliminary data.</text>
</comment>
<dbReference type="AlphaFoldDB" id="A0A4U0WKF4"/>
<proteinExistence type="predicted"/>
<evidence type="ECO:0000313" key="2">
    <source>
        <dbReference type="Proteomes" id="UP000309340"/>
    </source>
</evidence>
<accession>A0A4U0WKF4</accession>
<name>A0A4U0WKF4_9PEZI</name>
<reference evidence="1 2" key="1">
    <citation type="submission" date="2017-03" db="EMBL/GenBank/DDBJ databases">
        <title>Genomes of endolithic fungi from Antarctica.</title>
        <authorList>
            <person name="Coleine C."/>
            <person name="Masonjones S."/>
            <person name="Stajich J.E."/>
        </authorList>
    </citation>
    <scope>NUCLEOTIDE SEQUENCE [LARGE SCALE GENOMIC DNA]</scope>
    <source>
        <strain evidence="1 2">CCFEE 5184</strain>
    </source>
</reference>
<protein>
    <submittedName>
        <fullName evidence="1">Uncharacterized protein</fullName>
    </submittedName>
</protein>
<dbReference type="EMBL" id="NAJQ01000971">
    <property type="protein sequence ID" value="TKA63227.1"/>
    <property type="molecule type" value="Genomic_DNA"/>
</dbReference>
<organism evidence="1 2">
    <name type="scientific">Friedmanniomyces simplex</name>
    <dbReference type="NCBI Taxonomy" id="329884"/>
    <lineage>
        <taxon>Eukaryota</taxon>
        <taxon>Fungi</taxon>
        <taxon>Dikarya</taxon>
        <taxon>Ascomycota</taxon>
        <taxon>Pezizomycotina</taxon>
        <taxon>Dothideomycetes</taxon>
        <taxon>Dothideomycetidae</taxon>
        <taxon>Mycosphaerellales</taxon>
        <taxon>Teratosphaeriaceae</taxon>
        <taxon>Friedmanniomyces</taxon>
    </lineage>
</organism>
<sequence>MLLDDDLMCFECFECFECVELVLTGLVIVHPPWQFVIVRVVAVETVIVRLLTTSGVGVGQYVVKAVTTFVVTGTKGAVGEEVDVEHDTVLVASSESVTVTIGTNADELGVTSIKEPAVEMQLAPLG</sequence>
<dbReference type="Proteomes" id="UP000309340">
    <property type="component" value="Unassembled WGS sequence"/>
</dbReference>
<evidence type="ECO:0000313" key="1">
    <source>
        <dbReference type="EMBL" id="TKA63227.1"/>
    </source>
</evidence>